<name>A0ABU8I3U0_9SPHI</name>
<dbReference type="SUPFAM" id="SSF51735">
    <property type="entry name" value="NAD(P)-binding Rossmann-fold domains"/>
    <property type="match status" value="1"/>
</dbReference>
<evidence type="ECO:0000313" key="2">
    <source>
        <dbReference type="Proteomes" id="UP001363035"/>
    </source>
</evidence>
<evidence type="ECO:0000313" key="1">
    <source>
        <dbReference type="EMBL" id="MEI5984109.1"/>
    </source>
</evidence>
<gene>
    <name evidence="1" type="ORF">VJ786_04250</name>
</gene>
<dbReference type="Gene3D" id="3.40.50.720">
    <property type="entry name" value="NAD(P)-binding Rossmann-like Domain"/>
    <property type="match status" value="1"/>
</dbReference>
<protein>
    <submittedName>
        <fullName evidence="1">Uncharacterized protein</fullName>
    </submittedName>
</protein>
<comment type="caution">
    <text evidence="1">The sequence shown here is derived from an EMBL/GenBank/DDBJ whole genome shotgun (WGS) entry which is preliminary data.</text>
</comment>
<dbReference type="RefSeq" id="WP_134776926.1">
    <property type="nucleotide sequence ID" value="NZ_JAYLLN010000006.1"/>
</dbReference>
<reference evidence="1 2" key="1">
    <citation type="submission" date="2024-01" db="EMBL/GenBank/DDBJ databases">
        <title>Sphingobacterium tenebrionis sp. nov., a novel endophyte isolated from tenebrio molitor intestines.</title>
        <authorList>
            <person name="Zhang C."/>
        </authorList>
    </citation>
    <scope>NUCLEOTIDE SEQUENCE [LARGE SCALE GENOMIC DNA]</scope>
    <source>
        <strain evidence="1 2">PU5-4</strain>
    </source>
</reference>
<dbReference type="InterPro" id="IPR036291">
    <property type="entry name" value="NAD(P)-bd_dom_sf"/>
</dbReference>
<sequence>MSNLNADEYHVHGIARDVDLYRAKQIEEPTASLDMVDLLRKGQEYEDYKVVGGIQLGIYITHVPTLSEHVNLNMELITLNNFVQLAERNGCKRIVYIARLMDKPYIKFIKQVLEHSGLTYTIVLKNLAIGKGSVLDKYMHKLINSKYLAYDTDFAKIKFNPISALDLIRWIYNVDWEKNFKNEIIEIGGAKTVTIQEMFRLYKKTLYPNSKVQSVKVPGILMNMWFKRLYRINKEDLIEFKRLMSMEYPIDNSTWKNIMLFSFTPLDEVIQFDQ</sequence>
<keyword evidence="2" id="KW-1185">Reference proteome</keyword>
<dbReference type="Proteomes" id="UP001363035">
    <property type="component" value="Unassembled WGS sequence"/>
</dbReference>
<proteinExistence type="predicted"/>
<accession>A0ABU8I3U0</accession>
<dbReference type="EMBL" id="JAYLLN010000006">
    <property type="protein sequence ID" value="MEI5984109.1"/>
    <property type="molecule type" value="Genomic_DNA"/>
</dbReference>
<organism evidence="1 2">
    <name type="scientific">Sphingobacterium tenebrionis</name>
    <dbReference type="NCBI Taxonomy" id="3111775"/>
    <lineage>
        <taxon>Bacteria</taxon>
        <taxon>Pseudomonadati</taxon>
        <taxon>Bacteroidota</taxon>
        <taxon>Sphingobacteriia</taxon>
        <taxon>Sphingobacteriales</taxon>
        <taxon>Sphingobacteriaceae</taxon>
        <taxon>Sphingobacterium</taxon>
    </lineage>
</organism>